<protein>
    <submittedName>
        <fullName evidence="2">Ribosome production factor 2 homolog</fullName>
    </submittedName>
</protein>
<sequence length="304" mass="34374">MGKINKKLNLVNKPKTRKGKSILINKQSKVVENDKNCLFVKGGKTTELVTAVMHEIYLLKKPLAVQLKRHNPFHPFEDETGLTQFSTKFDASLFVFGLNSKKRPNTLTVGRMFDHNLLDMIELQITNYVASETFKQPRPALGVKPVLVLEGGEFESDETMKRVGNVFVDMFRGPVVPQVRLQGLDTIIQITSVGKKIMFRTYCATLLKAASKTPRVELTEIGPRIDFEVTRNKLANPSLWRESLKVPKELTVKPKKNTETDVFGTKMARVHVGRQHINTIQIRKVKALKKTVKPKKVSAPQVSE</sequence>
<accession>A0AC35TTS3</accession>
<organism evidence="1 2">
    <name type="scientific">Rhabditophanes sp. KR3021</name>
    <dbReference type="NCBI Taxonomy" id="114890"/>
    <lineage>
        <taxon>Eukaryota</taxon>
        <taxon>Metazoa</taxon>
        <taxon>Ecdysozoa</taxon>
        <taxon>Nematoda</taxon>
        <taxon>Chromadorea</taxon>
        <taxon>Rhabditida</taxon>
        <taxon>Tylenchina</taxon>
        <taxon>Panagrolaimomorpha</taxon>
        <taxon>Strongyloidoidea</taxon>
        <taxon>Alloionematidae</taxon>
        <taxon>Rhabditophanes</taxon>
    </lineage>
</organism>
<dbReference type="Proteomes" id="UP000095286">
    <property type="component" value="Unplaced"/>
</dbReference>
<proteinExistence type="predicted"/>
<evidence type="ECO:0000313" key="1">
    <source>
        <dbReference type="Proteomes" id="UP000095286"/>
    </source>
</evidence>
<dbReference type="WBParaSite" id="RSKR_0000424000.1">
    <property type="protein sequence ID" value="RSKR_0000424000.1"/>
    <property type="gene ID" value="RSKR_0000424000"/>
</dbReference>
<name>A0AC35TTS3_9BILA</name>
<evidence type="ECO:0000313" key="2">
    <source>
        <dbReference type="WBParaSite" id="RSKR_0000424000.1"/>
    </source>
</evidence>
<reference evidence="2" key="1">
    <citation type="submission" date="2016-11" db="UniProtKB">
        <authorList>
            <consortium name="WormBaseParasite"/>
        </authorList>
    </citation>
    <scope>IDENTIFICATION</scope>
    <source>
        <strain evidence="2">KR3021</strain>
    </source>
</reference>